<dbReference type="InterPro" id="IPR013762">
    <property type="entry name" value="Integrase-like_cat_sf"/>
</dbReference>
<dbReference type="EMBL" id="MIJY01000029">
    <property type="protein sequence ID" value="OEG12754.1"/>
    <property type="molecule type" value="Genomic_DNA"/>
</dbReference>
<name>A0A1E5GJ62_9ENTE</name>
<dbReference type="InterPro" id="IPR002104">
    <property type="entry name" value="Integrase_catalytic"/>
</dbReference>
<gene>
    <name evidence="3" type="ORF">BCR25_19590</name>
</gene>
<dbReference type="Gene3D" id="1.10.443.10">
    <property type="entry name" value="Intergrase catalytic core"/>
    <property type="match status" value="1"/>
</dbReference>
<proteinExistence type="predicted"/>
<dbReference type="InterPro" id="IPR050090">
    <property type="entry name" value="Tyrosine_recombinase_XerCD"/>
</dbReference>
<accession>A0A1E5GJ62</accession>
<dbReference type="SUPFAM" id="SSF56349">
    <property type="entry name" value="DNA breaking-rejoining enzymes"/>
    <property type="match status" value="1"/>
</dbReference>
<dbReference type="PANTHER" id="PTHR30349">
    <property type="entry name" value="PHAGE INTEGRASE-RELATED"/>
    <property type="match status" value="1"/>
</dbReference>
<dbReference type="Proteomes" id="UP000095094">
    <property type="component" value="Unassembled WGS sequence"/>
</dbReference>
<protein>
    <submittedName>
        <fullName evidence="3">Recombinase</fullName>
    </submittedName>
</protein>
<evidence type="ECO:0000259" key="2">
    <source>
        <dbReference type="PROSITE" id="PS51898"/>
    </source>
</evidence>
<dbReference type="GO" id="GO:0006310">
    <property type="term" value="P:DNA recombination"/>
    <property type="evidence" value="ECO:0007669"/>
    <property type="project" value="UniProtKB-KW"/>
</dbReference>
<dbReference type="GO" id="GO:0003677">
    <property type="term" value="F:DNA binding"/>
    <property type="evidence" value="ECO:0007669"/>
    <property type="project" value="InterPro"/>
</dbReference>
<organism evidence="3 4">
    <name type="scientific">Enterococcus termitis</name>
    <dbReference type="NCBI Taxonomy" id="332950"/>
    <lineage>
        <taxon>Bacteria</taxon>
        <taxon>Bacillati</taxon>
        <taxon>Bacillota</taxon>
        <taxon>Bacilli</taxon>
        <taxon>Lactobacillales</taxon>
        <taxon>Enterococcaceae</taxon>
        <taxon>Enterococcus</taxon>
    </lineage>
</organism>
<dbReference type="Pfam" id="PF00589">
    <property type="entry name" value="Phage_integrase"/>
    <property type="match status" value="1"/>
</dbReference>
<evidence type="ECO:0000313" key="4">
    <source>
        <dbReference type="Proteomes" id="UP000095094"/>
    </source>
</evidence>
<evidence type="ECO:0000313" key="3">
    <source>
        <dbReference type="EMBL" id="OEG12754.1"/>
    </source>
</evidence>
<feature type="domain" description="Tyr recombinase" evidence="2">
    <location>
        <begin position="2"/>
        <end position="195"/>
    </location>
</feature>
<dbReference type="OrthoDB" id="9788852at2"/>
<dbReference type="InterPro" id="IPR011010">
    <property type="entry name" value="DNA_brk_join_enz"/>
</dbReference>
<keyword evidence="4" id="KW-1185">Reference proteome</keyword>
<dbReference type="GO" id="GO:0015074">
    <property type="term" value="P:DNA integration"/>
    <property type="evidence" value="ECO:0007669"/>
    <property type="project" value="InterPro"/>
</dbReference>
<reference evidence="4" key="1">
    <citation type="submission" date="2016-09" db="EMBL/GenBank/DDBJ databases">
        <authorList>
            <person name="Gulvik C.A."/>
        </authorList>
    </citation>
    <scope>NUCLEOTIDE SEQUENCE [LARGE SCALE GENOMIC DNA]</scope>
    <source>
        <strain evidence="4">LMG 8895</strain>
    </source>
</reference>
<evidence type="ECO:0000256" key="1">
    <source>
        <dbReference type="ARBA" id="ARBA00023172"/>
    </source>
</evidence>
<dbReference type="PANTHER" id="PTHR30349:SF82">
    <property type="entry name" value="INTEGRASE_RECOMBINASE YOEC-RELATED"/>
    <property type="match status" value="1"/>
</dbReference>
<dbReference type="CDD" id="cd01192">
    <property type="entry name" value="INT_C_like_3"/>
    <property type="match status" value="1"/>
</dbReference>
<comment type="caution">
    <text evidence="3">The sequence shown here is derived from an EMBL/GenBank/DDBJ whole genome shotgun (WGS) entry which is preliminary data.</text>
</comment>
<keyword evidence="1" id="KW-0233">DNA recombination</keyword>
<dbReference type="AlphaFoldDB" id="A0A1E5GJ62"/>
<dbReference type="RefSeq" id="WP_069663906.1">
    <property type="nucleotide sequence ID" value="NZ_JBHUJJ010000002.1"/>
</dbReference>
<dbReference type="PROSITE" id="PS51898">
    <property type="entry name" value="TYR_RECOMBINASE"/>
    <property type="match status" value="1"/>
</dbReference>
<sequence>MKIVQPIREKKQIDAMKAILSSGKMGPRNMLLFSIGINTAYRISDLRRLKLSDVLIISRGRVIAKERLEMKEQKTGKHNSIIITNKLRKQILEYVNDSFPSQVAAHDFDHFLFPSRKGEDQPLSRQALWDVLSKAAKSMGMKNIGSHSMRKTFGYFLYKNGTHIEIIQELLNHSSQRETLRYIGITQEDKDTAVMSLDL</sequence>